<dbReference type="Proteomes" id="UP000826661">
    <property type="component" value="Chromosome II"/>
</dbReference>
<sequence length="71" mass="7658">MGARALFGRKFGQRGRRRRGAAVTPNSRGSDAWQQTAGVSAEAVGEGDSVAIRRTMQRRGDDGNDVPAEER</sequence>
<name>A0A8G0PHD8_9HYPO</name>
<evidence type="ECO:0000313" key="2">
    <source>
        <dbReference type="EMBL" id="QYS96618.1"/>
    </source>
</evidence>
<feature type="compositionally biased region" description="Polar residues" evidence="1">
    <location>
        <begin position="24"/>
        <end position="38"/>
    </location>
</feature>
<reference evidence="2 3" key="1">
    <citation type="journal article" date="2021" name="BMC Genomics">
        <title>Telomere-to-telomere genome assembly of asparaginase-producing Trichoderma simmonsii.</title>
        <authorList>
            <person name="Chung D."/>
            <person name="Kwon Y.M."/>
            <person name="Yang Y."/>
        </authorList>
    </citation>
    <scope>NUCLEOTIDE SEQUENCE [LARGE SCALE GENOMIC DNA]</scope>
    <source>
        <strain evidence="2 3">GH-Sj1</strain>
    </source>
</reference>
<protein>
    <submittedName>
        <fullName evidence="2">Uncharacterized protein</fullName>
    </submittedName>
</protein>
<evidence type="ECO:0000256" key="1">
    <source>
        <dbReference type="SAM" id="MobiDB-lite"/>
    </source>
</evidence>
<proteinExistence type="predicted"/>
<feature type="region of interest" description="Disordered" evidence="1">
    <location>
        <begin position="1"/>
        <end position="71"/>
    </location>
</feature>
<organism evidence="2 3">
    <name type="scientific">Trichoderma simmonsii</name>
    <dbReference type="NCBI Taxonomy" id="1491479"/>
    <lineage>
        <taxon>Eukaryota</taxon>
        <taxon>Fungi</taxon>
        <taxon>Dikarya</taxon>
        <taxon>Ascomycota</taxon>
        <taxon>Pezizomycotina</taxon>
        <taxon>Sordariomycetes</taxon>
        <taxon>Hypocreomycetidae</taxon>
        <taxon>Hypocreales</taxon>
        <taxon>Hypocreaceae</taxon>
        <taxon>Trichoderma</taxon>
    </lineage>
</organism>
<evidence type="ECO:0000313" key="3">
    <source>
        <dbReference type="Proteomes" id="UP000826661"/>
    </source>
</evidence>
<dbReference type="EMBL" id="CP075865">
    <property type="protein sequence ID" value="QYS96618.1"/>
    <property type="molecule type" value="Genomic_DNA"/>
</dbReference>
<accession>A0A8G0PHD8</accession>
<gene>
    <name evidence="2" type="ORF">H0G86_003857</name>
</gene>
<feature type="compositionally biased region" description="Basic residues" evidence="1">
    <location>
        <begin position="11"/>
        <end position="20"/>
    </location>
</feature>
<dbReference type="AlphaFoldDB" id="A0A8G0PHD8"/>
<keyword evidence="3" id="KW-1185">Reference proteome</keyword>
<feature type="compositionally biased region" description="Basic and acidic residues" evidence="1">
    <location>
        <begin position="58"/>
        <end position="71"/>
    </location>
</feature>